<protein>
    <recommendedName>
        <fullName evidence="3">Sugar-binding protein</fullName>
    </recommendedName>
</protein>
<reference evidence="1 2" key="1">
    <citation type="submission" date="2017-08" db="EMBL/GenBank/DDBJ databases">
        <title>Genomic and metabolic characterisation of spoilage-associated Pseudomonas species.</title>
        <authorList>
            <person name="Stanborough T."/>
            <person name="Fegan N."/>
            <person name="Powell S.M."/>
            <person name="Singh T."/>
            <person name="Tamplin M.L."/>
            <person name="Chandry P.S."/>
        </authorList>
    </citation>
    <scope>NUCLEOTIDE SEQUENCE [LARGE SCALE GENOMIC DNA]</scope>
    <source>
        <strain evidence="1 2">L1802</strain>
    </source>
</reference>
<dbReference type="AlphaFoldDB" id="A0A266NAC3"/>
<dbReference type="OrthoDB" id="5862074at2"/>
<sequence>MSYKYSLQSRLLSYTDVLGHTQTYTYKLEDAGRMSRTALGEIVSDFEYNSLGLIKNINTVDGSSKQSVSVALEYDVYGREILRTFDLSGVEQTLQQEYDEVDNLTSRVLSEGAQIIRDERYSYDARGRLEVYECTGSQPPIDPFGKPINTQIFIFDELDNITEVTTLYADGGTHNAVYQFTSLDPVQLTSFSYSVDGGERTIVELVYDENGNLVEDEAGRLMAYDELNRLRSVSTSAS</sequence>
<proteinExistence type="predicted"/>
<comment type="caution">
    <text evidence="1">The sequence shown here is derived from an EMBL/GenBank/DDBJ whole genome shotgun (WGS) entry which is preliminary data.</text>
</comment>
<gene>
    <name evidence="1" type="ORF">CJF39_14305</name>
</gene>
<accession>A0A266NAC3</accession>
<dbReference type="Proteomes" id="UP000215788">
    <property type="component" value="Unassembled WGS sequence"/>
</dbReference>
<evidence type="ECO:0000313" key="1">
    <source>
        <dbReference type="EMBL" id="OZY58735.1"/>
    </source>
</evidence>
<evidence type="ECO:0008006" key="3">
    <source>
        <dbReference type="Google" id="ProtNLM"/>
    </source>
</evidence>
<dbReference type="EMBL" id="NQKI01000022">
    <property type="protein sequence ID" value="OZY58735.1"/>
    <property type="molecule type" value="Genomic_DNA"/>
</dbReference>
<evidence type="ECO:0000313" key="2">
    <source>
        <dbReference type="Proteomes" id="UP000215788"/>
    </source>
</evidence>
<dbReference type="RefSeq" id="WP_094994007.1">
    <property type="nucleotide sequence ID" value="NZ_NQKI01000022.1"/>
</dbReference>
<name>A0A266NAC3_9PSED</name>
<dbReference type="Gene3D" id="2.180.10.10">
    <property type="entry name" value="RHS repeat-associated core"/>
    <property type="match status" value="1"/>
</dbReference>
<organism evidence="1 2">
    <name type="scientific">Pseudomonas lundensis</name>
    <dbReference type="NCBI Taxonomy" id="86185"/>
    <lineage>
        <taxon>Bacteria</taxon>
        <taxon>Pseudomonadati</taxon>
        <taxon>Pseudomonadota</taxon>
        <taxon>Gammaproteobacteria</taxon>
        <taxon>Pseudomonadales</taxon>
        <taxon>Pseudomonadaceae</taxon>
        <taxon>Pseudomonas</taxon>
    </lineage>
</organism>